<comment type="caution">
    <text evidence="1">The sequence shown here is derived from an EMBL/GenBank/DDBJ whole genome shotgun (WGS) entry which is preliminary data.</text>
</comment>
<dbReference type="Gene3D" id="3.30.70.60">
    <property type="match status" value="1"/>
</dbReference>
<accession>A0A1F6BUE5</accession>
<dbReference type="EMBL" id="MFKK01000027">
    <property type="protein sequence ID" value="OGG40402.1"/>
    <property type="molecule type" value="Genomic_DNA"/>
</dbReference>
<dbReference type="STRING" id="1798471.A3A21_03225"/>
<sequence length="157" mass="17487">MFIAIYSASREVADVALARLVEQYRTERARILARSTKEAQVLGDELDHYFLREEDAVAFLERIEQLSAHAGVTIEPSGLAKTESGELVLSISLHGTYASALYFVSLLEHTPYYLVVQNLRLNVETPTDPKKKTAPIWGGNLTLVVRSFLPEVIATKP</sequence>
<dbReference type="Proteomes" id="UP000176996">
    <property type="component" value="Unassembled WGS sequence"/>
</dbReference>
<evidence type="ECO:0000313" key="1">
    <source>
        <dbReference type="EMBL" id="OGG40402.1"/>
    </source>
</evidence>
<evidence type="ECO:0000313" key="2">
    <source>
        <dbReference type="Proteomes" id="UP000176996"/>
    </source>
</evidence>
<gene>
    <name evidence="1" type="ORF">A3A21_03225</name>
</gene>
<name>A0A1F6BUE5_9BACT</name>
<organism evidence="1 2">
    <name type="scientific">Candidatus Jorgensenbacteria bacterium RIFCSPLOWO2_01_FULL_45_25b</name>
    <dbReference type="NCBI Taxonomy" id="1798471"/>
    <lineage>
        <taxon>Bacteria</taxon>
        <taxon>Candidatus Joergenseniibacteriota</taxon>
    </lineage>
</organism>
<protein>
    <submittedName>
        <fullName evidence="1">Uncharacterized protein</fullName>
    </submittedName>
</protein>
<dbReference type="AlphaFoldDB" id="A0A1F6BUE5"/>
<dbReference type="InterPro" id="IPR014717">
    <property type="entry name" value="Transl_elong_EF1B/ribsomal_bS6"/>
</dbReference>
<reference evidence="1 2" key="1">
    <citation type="journal article" date="2016" name="Nat. Commun.">
        <title>Thousands of microbial genomes shed light on interconnected biogeochemical processes in an aquifer system.</title>
        <authorList>
            <person name="Anantharaman K."/>
            <person name="Brown C.T."/>
            <person name="Hug L.A."/>
            <person name="Sharon I."/>
            <person name="Castelle C.J."/>
            <person name="Probst A.J."/>
            <person name="Thomas B.C."/>
            <person name="Singh A."/>
            <person name="Wilkins M.J."/>
            <person name="Karaoz U."/>
            <person name="Brodie E.L."/>
            <person name="Williams K.H."/>
            <person name="Hubbard S.S."/>
            <person name="Banfield J.F."/>
        </authorList>
    </citation>
    <scope>NUCLEOTIDE SEQUENCE [LARGE SCALE GENOMIC DNA]</scope>
</reference>
<proteinExistence type="predicted"/>